<evidence type="ECO:0000256" key="2">
    <source>
        <dbReference type="SAM" id="Phobius"/>
    </source>
</evidence>
<proteinExistence type="predicted"/>
<evidence type="ECO:0000313" key="4">
    <source>
        <dbReference type="Proteomes" id="UP000029391"/>
    </source>
</evidence>
<feature type="transmembrane region" description="Helical" evidence="2">
    <location>
        <begin position="23"/>
        <end position="45"/>
    </location>
</feature>
<keyword evidence="2" id="KW-0472">Membrane</keyword>
<keyword evidence="2" id="KW-1133">Transmembrane helix</keyword>
<keyword evidence="4" id="KW-1185">Reference proteome</keyword>
<dbReference type="STRING" id="1121013.GCA_000426365_00994"/>
<feature type="region of interest" description="Disordered" evidence="1">
    <location>
        <begin position="469"/>
        <end position="494"/>
    </location>
</feature>
<keyword evidence="2" id="KW-0812">Transmembrane</keyword>
<evidence type="ECO:0008006" key="5">
    <source>
        <dbReference type="Google" id="ProtNLM"/>
    </source>
</evidence>
<feature type="transmembrane region" description="Helical" evidence="2">
    <location>
        <begin position="133"/>
        <end position="150"/>
    </location>
</feature>
<gene>
    <name evidence="3" type="ORF">P873_10650</name>
</gene>
<comment type="caution">
    <text evidence="3">The sequence shown here is derived from an EMBL/GenBank/DDBJ whole genome shotgun (WGS) entry which is preliminary data.</text>
</comment>
<dbReference type="Proteomes" id="UP000029391">
    <property type="component" value="Unassembled WGS sequence"/>
</dbReference>
<evidence type="ECO:0000313" key="3">
    <source>
        <dbReference type="EMBL" id="KFN49424.1"/>
    </source>
</evidence>
<dbReference type="eggNOG" id="COG0803">
    <property type="taxonomic scope" value="Bacteria"/>
</dbReference>
<dbReference type="AlphaFoldDB" id="A0A091BF46"/>
<feature type="transmembrane region" description="Helical" evidence="2">
    <location>
        <begin position="51"/>
        <end position="70"/>
    </location>
</feature>
<dbReference type="RefSeq" id="WP_051239514.1">
    <property type="nucleotide sequence ID" value="NZ_AUFF01000002.1"/>
</dbReference>
<organism evidence="3 4">
    <name type="scientific">Arenimonas composti TR7-09 = DSM 18010</name>
    <dbReference type="NCBI Taxonomy" id="1121013"/>
    <lineage>
        <taxon>Bacteria</taxon>
        <taxon>Pseudomonadati</taxon>
        <taxon>Pseudomonadota</taxon>
        <taxon>Gammaproteobacteria</taxon>
        <taxon>Lysobacterales</taxon>
        <taxon>Lysobacteraceae</taxon>
        <taxon>Arenimonas</taxon>
    </lineage>
</organism>
<reference evidence="3 4" key="1">
    <citation type="submission" date="2013-09" db="EMBL/GenBank/DDBJ databases">
        <title>Genome sequencing of Arenimonas composti.</title>
        <authorList>
            <person name="Chen F."/>
            <person name="Wang G."/>
        </authorList>
    </citation>
    <scope>NUCLEOTIDE SEQUENCE [LARGE SCALE GENOMIC DNA]</scope>
    <source>
        <strain evidence="3 4">TR7-09</strain>
    </source>
</reference>
<sequence>MSAVDTGAPAALRAAIRAARRRALVATLAGWLPVLVAAVLVAAAFAGRAAAIAAAAVVIALAAFALRARIARLTARHFARRLDTDPAFEDSADLLFAAGAALGPLQRLQRERLEALLAASPARDLRPAWPVRGIALAWFAAALALAALYWPSAAQTPAETVAATPGSDAPTVTLLVAAELTVAPPPYTGMPTTASDGLSTTTPAGSTLRWRLHLSPQPEAVALALHDGSTLPLQFDGEAWTGELPLERPTLYRIAVDGALPYEDTTLHRLQPIPDRPPRVRVLAPDRNLSLRAEGQRGWTLEFAAEDDHGLGDARLRLTMTKGSGEQVAVSERTLPIRGEGDGRQRRYATTLDLATLGMAEGDDLIVRLEVADRRHDAAGRPAPQRSRSASVILRWPPPAGDESVGMEGLVRRALPAYFRSQRQIIIDTEALLAERPRLPAERFSQRADAIGVDQRILRMRYGEFLGEENDGGRDVGGADAHADDDGHGADGGDGFGAAGDVVAAYGHTHDDAEAATLLDPETRAILKQALDAMWQSERELRSGDPRDALPHQYRALDFIKRVQQASRIYLARVGLELPPIDPARRMTGDRAGIGSRRDGLRAADVAPSPALDLWQAAATLPVPVAVLDDFAVWIDVHPDAVAEPVDLLAALAMLRAEPDCTRCAEDLRMRLWPLLPRAVPAPTARPAADAAGGAWLDALARGAAAADDTATEDGE</sequence>
<evidence type="ECO:0000256" key="1">
    <source>
        <dbReference type="SAM" id="MobiDB-lite"/>
    </source>
</evidence>
<feature type="compositionally biased region" description="Basic and acidic residues" evidence="1">
    <location>
        <begin position="481"/>
        <end position="491"/>
    </location>
</feature>
<protein>
    <recommendedName>
        <fullName evidence="5">DUF4175 domain-containing protein</fullName>
    </recommendedName>
</protein>
<dbReference type="OrthoDB" id="780137at2"/>
<name>A0A091BF46_9GAMM</name>
<dbReference type="EMBL" id="AWXU01000035">
    <property type="protein sequence ID" value="KFN49424.1"/>
    <property type="molecule type" value="Genomic_DNA"/>
</dbReference>
<accession>A0A091BF46</accession>